<dbReference type="AlphaFoldDB" id="B3PGY3"/>
<dbReference type="eggNOG" id="COG0790">
    <property type="taxonomic scope" value="Bacteria"/>
</dbReference>
<dbReference type="HOGENOM" id="CLU_1092787_0_0_6"/>
<proteinExistence type="predicted"/>
<dbReference type="STRING" id="498211.CJA_3578"/>
<organism evidence="1 2">
    <name type="scientific">Cellvibrio japonicus (strain Ueda107)</name>
    <name type="common">Pseudomonas fluorescens subsp. cellulosa</name>
    <dbReference type="NCBI Taxonomy" id="498211"/>
    <lineage>
        <taxon>Bacteria</taxon>
        <taxon>Pseudomonadati</taxon>
        <taxon>Pseudomonadota</taxon>
        <taxon>Gammaproteobacteria</taxon>
        <taxon>Cellvibrionales</taxon>
        <taxon>Cellvibrionaceae</taxon>
        <taxon>Cellvibrio</taxon>
    </lineage>
</organism>
<name>B3PGY3_CELJU</name>
<keyword evidence="2" id="KW-1185">Reference proteome</keyword>
<dbReference type="KEGG" id="cja:CJA_3578"/>
<dbReference type="EMBL" id="CP000934">
    <property type="protein sequence ID" value="ACE83179.1"/>
    <property type="molecule type" value="Genomic_DNA"/>
</dbReference>
<sequence>MKKIHWFLLIVILGLFYMAYSFLWQPEISVPDQVSTIIKPSSDMTVISSSPVEYNSSIEASSLSGRKLTAAEMAVKSDWMRRTGRSSEDRETYKSYSDEQLQDLIEHGDTNAMYEMGDRKLVSEGTQAAIPFAEKEIVYGSLKGISTMAIYLGPDMSSDLPIDELKKQLLESTAYYKFYSMRGDPYSAKLFSETQIKSFETAYKIDQVFNEDDEAWINNRATELYDYYQAERYKLGLGDFDNEVPQEVRTFFGE</sequence>
<gene>
    <name evidence="1" type="ordered locus">CJA_3578</name>
</gene>
<dbReference type="OrthoDB" id="5705898at2"/>
<dbReference type="Proteomes" id="UP000001036">
    <property type="component" value="Chromosome"/>
</dbReference>
<reference evidence="1 2" key="1">
    <citation type="journal article" date="2008" name="J. Bacteriol.">
        <title>Insights into plant cell wall degradation from the genome sequence of the soil bacterium Cellvibrio japonicus.</title>
        <authorList>
            <person name="Deboy R.T."/>
            <person name="Mongodin E.F."/>
            <person name="Fouts D.E."/>
            <person name="Tailford L.E."/>
            <person name="Khouri H."/>
            <person name="Emerson J.B."/>
            <person name="Mohamoud Y."/>
            <person name="Watkins K."/>
            <person name="Henrissat B."/>
            <person name="Gilbert H.J."/>
            <person name="Nelson K.E."/>
        </authorList>
    </citation>
    <scope>NUCLEOTIDE SEQUENCE [LARGE SCALE GENOMIC DNA]</scope>
    <source>
        <strain evidence="1 2">Ueda107</strain>
    </source>
</reference>
<accession>B3PGY3</accession>
<evidence type="ECO:0000313" key="1">
    <source>
        <dbReference type="EMBL" id="ACE83179.1"/>
    </source>
</evidence>
<protein>
    <submittedName>
        <fullName evidence="1">Uncharacterized protein</fullName>
    </submittedName>
</protein>
<evidence type="ECO:0000313" key="2">
    <source>
        <dbReference type="Proteomes" id="UP000001036"/>
    </source>
</evidence>
<dbReference type="RefSeq" id="WP_012489153.1">
    <property type="nucleotide sequence ID" value="NC_010995.1"/>
</dbReference>